<proteinExistence type="predicted"/>
<evidence type="ECO:0000313" key="1">
    <source>
        <dbReference type="EMBL" id="PHG56652.1"/>
    </source>
</evidence>
<reference evidence="1 2" key="1">
    <citation type="submission" date="2017-09" db="EMBL/GenBank/DDBJ databases">
        <title>Large-scale bioinformatics analysis of Bacillus genomes uncovers conserved roles of natural products in bacterial physiology.</title>
        <authorList>
            <consortium name="Agbiome Team Llc"/>
            <person name="Bleich R.M."/>
            <person name="Grubbs K.J."/>
            <person name="Santa Maria K.C."/>
            <person name="Allen S.E."/>
            <person name="Farag S."/>
            <person name="Shank E.A."/>
            <person name="Bowers A."/>
        </authorList>
    </citation>
    <scope>NUCLEOTIDE SEQUENCE [LARGE SCALE GENOMIC DNA]</scope>
    <source>
        <strain evidence="1 2">AFS029838</strain>
    </source>
</reference>
<protein>
    <submittedName>
        <fullName evidence="1">Uncharacterized protein</fullName>
    </submittedName>
</protein>
<sequence>MVRMKLWELLKGYENGHFKDGDIFIHQNHFSIRATFKSGSFVWCDDYLAISCKDITKDVWIPINDVTRQSNYTN</sequence>
<accession>A0A2C5PF73</accession>
<dbReference type="AlphaFoldDB" id="A0A2C5PF73"/>
<organism evidence="1 2">
    <name type="scientific">Bacillus wiedmannii</name>
    <dbReference type="NCBI Taxonomy" id="1890302"/>
    <lineage>
        <taxon>Bacteria</taxon>
        <taxon>Bacillati</taxon>
        <taxon>Bacillota</taxon>
        <taxon>Bacilli</taxon>
        <taxon>Bacillales</taxon>
        <taxon>Bacillaceae</taxon>
        <taxon>Bacillus</taxon>
        <taxon>Bacillus cereus group</taxon>
    </lineage>
</organism>
<name>A0A2C5PF73_9BACI</name>
<comment type="caution">
    <text evidence="1">The sequence shown here is derived from an EMBL/GenBank/DDBJ whole genome shotgun (WGS) entry which is preliminary data.</text>
</comment>
<dbReference type="EMBL" id="NUUQ01000063">
    <property type="protein sequence ID" value="PHG56652.1"/>
    <property type="molecule type" value="Genomic_DNA"/>
</dbReference>
<dbReference type="Proteomes" id="UP000222503">
    <property type="component" value="Unassembled WGS sequence"/>
</dbReference>
<gene>
    <name evidence="1" type="ORF">COI65_25445</name>
</gene>
<evidence type="ECO:0000313" key="2">
    <source>
        <dbReference type="Proteomes" id="UP000222503"/>
    </source>
</evidence>